<dbReference type="InterPro" id="IPR026037">
    <property type="entry name" value="PgpA"/>
</dbReference>
<name>A0A9X1RN07_9BURK</name>
<protein>
    <submittedName>
        <fullName evidence="4">Phosphatidylglycerophosphatase A</fullName>
    </submittedName>
</protein>
<comment type="caution">
    <text evidence="4">The sequence shown here is derived from an EMBL/GenBank/DDBJ whole genome shotgun (WGS) entry which is preliminary data.</text>
</comment>
<evidence type="ECO:0000313" key="5">
    <source>
        <dbReference type="Proteomes" id="UP001139308"/>
    </source>
</evidence>
<feature type="transmembrane region" description="Helical" evidence="2">
    <location>
        <begin position="138"/>
        <end position="161"/>
    </location>
</feature>
<dbReference type="CDD" id="cd06971">
    <property type="entry name" value="PgpA"/>
    <property type="match status" value="1"/>
</dbReference>
<keyword evidence="2" id="KW-1133">Transmembrane helix</keyword>
<keyword evidence="2" id="KW-0812">Transmembrane</keyword>
<feature type="compositionally biased region" description="Low complexity" evidence="1">
    <location>
        <begin position="21"/>
        <end position="47"/>
    </location>
</feature>
<evidence type="ECO:0000256" key="1">
    <source>
        <dbReference type="SAM" id="MobiDB-lite"/>
    </source>
</evidence>
<dbReference type="EMBL" id="JAKLJA010000009">
    <property type="protein sequence ID" value="MCG5074398.1"/>
    <property type="molecule type" value="Genomic_DNA"/>
</dbReference>
<organism evidence="4 5">
    <name type="scientific">Paraburkholderia tagetis</name>
    <dbReference type="NCBI Taxonomy" id="2913261"/>
    <lineage>
        <taxon>Bacteria</taxon>
        <taxon>Pseudomonadati</taxon>
        <taxon>Pseudomonadota</taxon>
        <taxon>Betaproteobacteria</taxon>
        <taxon>Burkholderiales</taxon>
        <taxon>Burkholderiaceae</taxon>
        <taxon>Paraburkholderia</taxon>
    </lineage>
</organism>
<dbReference type="RefSeq" id="WP_238464279.1">
    <property type="nucleotide sequence ID" value="NZ_JAKLJA010000009.1"/>
</dbReference>
<dbReference type="PANTHER" id="PTHR36305:SF1">
    <property type="entry name" value="PHOSPHATIDYLGLYCEROPHOSPHATASE A"/>
    <property type="match status" value="1"/>
</dbReference>
<evidence type="ECO:0000313" key="4">
    <source>
        <dbReference type="EMBL" id="MCG5074398.1"/>
    </source>
</evidence>
<dbReference type="GO" id="GO:0008962">
    <property type="term" value="F:phosphatidylglycerophosphatase activity"/>
    <property type="evidence" value="ECO:0007669"/>
    <property type="project" value="InterPro"/>
</dbReference>
<evidence type="ECO:0000256" key="2">
    <source>
        <dbReference type="SAM" id="Phobius"/>
    </source>
</evidence>
<dbReference type="SUPFAM" id="SSF101307">
    <property type="entry name" value="YutG-like"/>
    <property type="match status" value="1"/>
</dbReference>
<feature type="transmembrane region" description="Helical" evidence="2">
    <location>
        <begin position="98"/>
        <end position="118"/>
    </location>
</feature>
<feature type="domain" description="YutG/PgpA" evidence="3">
    <location>
        <begin position="64"/>
        <end position="202"/>
    </location>
</feature>
<dbReference type="PANTHER" id="PTHR36305">
    <property type="entry name" value="PHOSPHATIDYLGLYCEROPHOSPHATASE A"/>
    <property type="match status" value="1"/>
</dbReference>
<dbReference type="Proteomes" id="UP001139308">
    <property type="component" value="Unassembled WGS sequence"/>
</dbReference>
<keyword evidence="2" id="KW-0472">Membrane</keyword>
<dbReference type="InterPro" id="IPR036681">
    <property type="entry name" value="PgpA-like_sf"/>
</dbReference>
<keyword evidence="5" id="KW-1185">Reference proteome</keyword>
<sequence length="207" mass="22141">MQTDPTPSPADKLATAGQPVSGSPGTNGTNGANGATSPNAANTASTGPRRADAPFMLTHPLHIISLGFGAGLSRLAPGTAGTLFAWASFEVLNRYFTVLDWGLLIVVGFLAGIGITGFTAKTLRTEDPSAIVWDEIVAFWLVLLMITPIGFMGKLWAFVVFRLFDTVKPPPIRYFERCFKGGFGIMLDDLVAAFFTLLVVALWRMSV</sequence>
<feature type="transmembrane region" description="Helical" evidence="2">
    <location>
        <begin position="182"/>
        <end position="203"/>
    </location>
</feature>
<feature type="transmembrane region" description="Helical" evidence="2">
    <location>
        <begin position="63"/>
        <end position="86"/>
    </location>
</feature>
<dbReference type="AlphaFoldDB" id="A0A9X1RN07"/>
<gene>
    <name evidence="4" type="ORF">L5014_13660</name>
</gene>
<proteinExistence type="predicted"/>
<dbReference type="InterPro" id="IPR007686">
    <property type="entry name" value="YutG/PgpA"/>
</dbReference>
<evidence type="ECO:0000259" key="3">
    <source>
        <dbReference type="Pfam" id="PF04608"/>
    </source>
</evidence>
<reference evidence="4" key="1">
    <citation type="submission" date="2022-01" db="EMBL/GenBank/DDBJ databases">
        <title>Genome sequence and assembly of Parabukholderia sp. RG36.</title>
        <authorList>
            <person name="Chhetri G."/>
        </authorList>
    </citation>
    <scope>NUCLEOTIDE SEQUENCE</scope>
    <source>
        <strain evidence="4">RG36</strain>
    </source>
</reference>
<dbReference type="GO" id="GO:0006629">
    <property type="term" value="P:lipid metabolic process"/>
    <property type="evidence" value="ECO:0007669"/>
    <property type="project" value="InterPro"/>
</dbReference>
<accession>A0A9X1RN07</accession>
<dbReference type="Pfam" id="PF04608">
    <property type="entry name" value="PgpA"/>
    <property type="match status" value="1"/>
</dbReference>
<feature type="region of interest" description="Disordered" evidence="1">
    <location>
        <begin position="1"/>
        <end position="49"/>
    </location>
</feature>